<dbReference type="PANTHER" id="PTHR20905:SF32">
    <property type="entry name" value="ARYLALKYLAMINE N-ACETYLTRANSFERASE-LIKE 7, ISOFORM A"/>
    <property type="match status" value="1"/>
</dbReference>
<dbReference type="EMBL" id="CAJNRD030001123">
    <property type="protein sequence ID" value="CAG5102250.1"/>
    <property type="molecule type" value="Genomic_DNA"/>
</dbReference>
<gene>
    <name evidence="1" type="ORF">HICCMSTLAB_LOCUS10921</name>
</gene>
<dbReference type="GO" id="GO:0008080">
    <property type="term" value="F:N-acetyltransferase activity"/>
    <property type="evidence" value="ECO:0007669"/>
    <property type="project" value="TreeGrafter"/>
</dbReference>
<dbReference type="InterPro" id="IPR016181">
    <property type="entry name" value="Acyl_CoA_acyltransferase"/>
</dbReference>
<dbReference type="AlphaFoldDB" id="A0A8J2MXQ0"/>
<protein>
    <recommendedName>
        <fullName evidence="3">N-acetyltransferase domain-containing protein</fullName>
    </recommendedName>
</protein>
<dbReference type="Proteomes" id="UP000786811">
    <property type="component" value="Unassembled WGS sequence"/>
</dbReference>
<evidence type="ECO:0008006" key="3">
    <source>
        <dbReference type="Google" id="ProtNLM"/>
    </source>
</evidence>
<proteinExistence type="predicted"/>
<accession>A0A8J2MXQ0</accession>
<evidence type="ECO:0000313" key="2">
    <source>
        <dbReference type="Proteomes" id="UP000786811"/>
    </source>
</evidence>
<dbReference type="Gene3D" id="3.40.630.30">
    <property type="match status" value="3"/>
</dbReference>
<organism evidence="1 2">
    <name type="scientific">Cotesia congregata</name>
    <name type="common">Parasitoid wasp</name>
    <name type="synonym">Apanteles congregatus</name>
    <dbReference type="NCBI Taxonomy" id="51543"/>
    <lineage>
        <taxon>Eukaryota</taxon>
        <taxon>Metazoa</taxon>
        <taxon>Ecdysozoa</taxon>
        <taxon>Arthropoda</taxon>
        <taxon>Hexapoda</taxon>
        <taxon>Insecta</taxon>
        <taxon>Pterygota</taxon>
        <taxon>Neoptera</taxon>
        <taxon>Endopterygota</taxon>
        <taxon>Hymenoptera</taxon>
        <taxon>Apocrita</taxon>
        <taxon>Ichneumonoidea</taxon>
        <taxon>Braconidae</taxon>
        <taxon>Microgastrinae</taxon>
        <taxon>Cotesia</taxon>
    </lineage>
</organism>
<dbReference type="SUPFAM" id="SSF55729">
    <property type="entry name" value="Acyl-CoA N-acyltransferases (Nat)"/>
    <property type="match status" value="2"/>
</dbReference>
<name>A0A8J2MXQ0_COTCN</name>
<reference evidence="1" key="1">
    <citation type="submission" date="2021-04" db="EMBL/GenBank/DDBJ databases">
        <authorList>
            <person name="Chebbi M.A.C M."/>
        </authorList>
    </citation>
    <scope>NUCLEOTIDE SEQUENCE</scope>
</reference>
<sequence>MVWSRPPGDPRVWSTVEAVKPDGKKVKFIIQEIPPSRYEEALDHLCTVFITSEPICRSINLIDDAESVAEVRAFWTTALNQGISIGAYEVDQNNQISKFAGMNVLTMGDKDDDKTITPVTSTMSGSQKLLTFMQNLSAEVDFCKKWGVDYYLGAAGLDVDTNYRRLGLGTHLLLARDKIAKAYNIPVSSTFFTSPTSQKTAKKAGFEVFWEKRWNDIVDDKGNVIFPGLGDTYCKVMEKKFKVWSTVEAVKPDGKKVKFIIQEIPPSRYEEALDHLCTVFITSEPICRSINLIDDAESVAEVRAFWTTALKQGISIGAYEVDQNNEISKFAGMNVLVMSNKGEDKTITPMTSTMSKNEKLLTFLHNLFAEVDFCKKWGVDYYLSAAGLDVDTNYRRLGLGTHLLLARDKIAQAYNILVSATFFSSPVSQKTAEKAGFKTFWEKPVKPDGTKVKFIIQEIPPNRYEEALDHLCTDFITSEAMCRSLNLIDDKKSVAELRSIWAIILNQGISVDAYEVDKNNLISTLAGLNVLMIQYNNAVKTIAPITSTISKREKLLATVRNCSMEANSSRKRAAGFYLKAAGLVVDPNYRRLGLGTHLLLARDKIAEEI</sequence>
<comment type="caution">
    <text evidence="1">The sequence shown here is derived from an EMBL/GenBank/DDBJ whole genome shotgun (WGS) entry which is preliminary data.</text>
</comment>
<evidence type="ECO:0000313" key="1">
    <source>
        <dbReference type="EMBL" id="CAG5102250.1"/>
    </source>
</evidence>
<dbReference type="PANTHER" id="PTHR20905">
    <property type="entry name" value="N-ACETYLTRANSFERASE-RELATED"/>
    <property type="match status" value="1"/>
</dbReference>
<keyword evidence="2" id="KW-1185">Reference proteome</keyword>
<dbReference type="OrthoDB" id="8113373at2759"/>